<sequence>MDRISGLSDELLVKILLLVPTKVAVSTSILSKRWEYLWMWLPKLDYGHSYCSEPESSRLRRFLDHNLPLHRAPVIESFRLELLNILPSNLFTCKSLVILKLAGGMLLNVPRMVSLPSLKTLKLQRVKYFKGKTLQRLLSNCPVLEDLVLDLPKGESTGKLTVVVPSLQRLSLDIPSAHDIVGYVIKTPDLKYFKLVDDNDKSHYCLIEHMPNLSEAHLDVSLPDIKSLIASITSVKRLAICSAAMFDEGFVFNQLEHLKLCICRDHSSNQLFRLLKSSTILQELNLFSMDDHEPRFMDFWNKPSTVPECMLSTLQNFCWSFSLYSGEPQDRDIVIYILEHAVHLKTATISSHVCEVPKFEMLQELAFSSRASTAYSVYKIKRMDRISGLSDELLLKILMLVPTEVAVSTSILSKRWEYLWMWLPKLDYCHRLGSGPDCERLRCFLDRNLPLHRAPVIESFRLEWCNPRFKPKNINMWVLTAVSHCVRELEILYESYQPKPLVILKLGGRMLLDVPRMISLPSLKTLKLQSVRYFSDETLQRLLSNSPILEDLVVDLREHDTTRELSVVVPSLQNGYVIETPALKYFKLRDHNLNDHYCLIENMPHLVEAYLDVFNLPDLKSLIGSITSVKRLAICSEAMYDEGFVFDQLEHLEVCICKDHFPSQLIRLLKASSNLQGLHIFFIEDVLDMDIISGLSDDLLIKILLLVPTKVAVSTSILSKRWEYLWMWLPKLQYGHRREPEREKLRCFLDRNLPLHRAPVIESFRLELCNTRFKPESINMWVVVALSHCLRELEIVYETYPPKPNILPSNMYTSKSLVILKLDGEILLDVPRMVSLPSLKTLKLQSVRYVNDETLQRLLSNCPILEDLVVRLREYGDTMQKLTVVAPSVRSLSLCIPYSHEIAEYVIETPSLKYFKLVDYSNNDHYGLIENMPYLIEAYVDCCCPDIYSLINSITYVKRLTICSEATLDGLVTLVFNQLEHLEVCLCTVLFSSQLVQLFNASSKLKRVDISLMDGHDPRQDMDYWKEPSTVPECLLSSLQSLSWSAYTGEPEERAIVGYILKHAVHLKTATIKSYGSDVWNLEILKELELSPRASKTCQLMHKLSETFKIPDRCKEAIAMNACREELVSGLSEELKRGETDSSGGSNNSLALEDEESGYDTDSTGHHHGSLLKVGRIMDAYLAEIACDPYLSLQKFRAIIEKLPDYAHMDRISELPDELLVKILMSVPTKVAVSTSILSKRWEYLWMWLTKLEYLHRDHCSEPGCKRLQSFLDRNLPLHRAPVIESFRLELCSSHFKPENISTWVSTAVSHCLRELDILHDDTEPAMSNILPSNLFTCKSLVVLKLVGEILLDVPRVVALPSLKTLKIQSVRYFDEETLQRLLSNCPILEDLVVDLRDYDYESAGQLTVAVPNLQSLSLYIPYCQDLDGFVIETPNLKYFKLMDHSISGHYCLIEKMPCLIEAYLEVNLPDMKSLIGSITSVKRLTICSEGIMMLGEGFVFNQLEHLEVCFCTLFSSDLVIELLLKASSNLKRLGFSFMEHHVPQGMVYWNQPTTVPECVLSSLESFSWSKYTGEPEERDIVVYILKHALHLKTATIKSYGSDVWKLEMLKELELSPRASATCQLLFD</sequence>
<accession>A0ABQ8C508</accession>
<evidence type="ECO:0000313" key="4">
    <source>
        <dbReference type="EMBL" id="KAH0912155.1"/>
    </source>
</evidence>
<dbReference type="Gene3D" id="3.80.10.10">
    <property type="entry name" value="Ribonuclease Inhibitor"/>
    <property type="match status" value="4"/>
</dbReference>
<gene>
    <name evidence="4" type="ORF">HID58_035476</name>
</gene>
<dbReference type="Pfam" id="PF00646">
    <property type="entry name" value="F-box"/>
    <property type="match status" value="4"/>
</dbReference>
<dbReference type="PANTHER" id="PTHR31900:SF28">
    <property type="entry name" value="FBD DOMAIN-CONTAINING PROTEIN"/>
    <property type="match status" value="1"/>
</dbReference>
<dbReference type="SUPFAM" id="SSF81383">
    <property type="entry name" value="F-box domain"/>
    <property type="match status" value="4"/>
</dbReference>
<dbReference type="InterPro" id="IPR036047">
    <property type="entry name" value="F-box-like_dom_sf"/>
</dbReference>
<evidence type="ECO:0000256" key="1">
    <source>
        <dbReference type="SAM" id="MobiDB-lite"/>
    </source>
</evidence>
<dbReference type="Pfam" id="PF08387">
    <property type="entry name" value="FBD"/>
    <property type="match status" value="3"/>
</dbReference>
<name>A0ABQ8C508_BRANA</name>
<evidence type="ECO:0000259" key="3">
    <source>
        <dbReference type="SMART" id="SM00579"/>
    </source>
</evidence>
<dbReference type="EMBL" id="JAGKQM010000009">
    <property type="protein sequence ID" value="KAH0912155.1"/>
    <property type="molecule type" value="Genomic_DNA"/>
</dbReference>
<evidence type="ECO:0000313" key="5">
    <source>
        <dbReference type="Proteomes" id="UP000824890"/>
    </source>
</evidence>
<keyword evidence="5" id="KW-1185">Reference proteome</keyword>
<dbReference type="InterPro" id="IPR006553">
    <property type="entry name" value="Leu-rich_rpt_Cys-con_subtyp"/>
</dbReference>
<dbReference type="InterPro" id="IPR032675">
    <property type="entry name" value="LRR_dom_sf"/>
</dbReference>
<dbReference type="InterPro" id="IPR001810">
    <property type="entry name" value="F-box_dom"/>
</dbReference>
<dbReference type="InterPro" id="IPR053781">
    <property type="entry name" value="F-box_AtFBL13-like"/>
</dbReference>
<dbReference type="InterPro" id="IPR050232">
    <property type="entry name" value="FBL13/AtMIF1-like"/>
</dbReference>
<dbReference type="InterPro" id="IPR006566">
    <property type="entry name" value="FBD"/>
</dbReference>
<feature type="domain" description="FBD" evidence="3">
    <location>
        <begin position="308"/>
        <end position="380"/>
    </location>
</feature>
<protein>
    <recommendedName>
        <fullName evidence="6">F-box domain-containing protein</fullName>
    </recommendedName>
</protein>
<dbReference type="SMART" id="SM00256">
    <property type="entry name" value="FBOX"/>
    <property type="match status" value="4"/>
</dbReference>
<reference evidence="4 5" key="1">
    <citation type="submission" date="2021-05" db="EMBL/GenBank/DDBJ databases">
        <title>Genome Assembly of Synthetic Allotetraploid Brassica napus Reveals Homoeologous Exchanges between Subgenomes.</title>
        <authorList>
            <person name="Davis J.T."/>
        </authorList>
    </citation>
    <scope>NUCLEOTIDE SEQUENCE [LARGE SCALE GENOMIC DNA]</scope>
    <source>
        <strain evidence="5">cv. Da-Ae</strain>
        <tissue evidence="4">Seedling</tissue>
    </source>
</reference>
<dbReference type="SMART" id="SM00367">
    <property type="entry name" value="LRR_CC"/>
    <property type="match status" value="5"/>
</dbReference>
<feature type="domain" description="F-box" evidence="2">
    <location>
        <begin position="7"/>
        <end position="46"/>
    </location>
</feature>
<feature type="domain" description="FBD" evidence="3">
    <location>
        <begin position="1558"/>
        <end position="1628"/>
    </location>
</feature>
<feature type="region of interest" description="Disordered" evidence="1">
    <location>
        <begin position="1134"/>
        <end position="1165"/>
    </location>
</feature>
<feature type="domain" description="F-box" evidence="2">
    <location>
        <begin position="1215"/>
        <end position="1255"/>
    </location>
</feature>
<comment type="caution">
    <text evidence="4">The sequence shown here is derived from an EMBL/GenBank/DDBJ whole genome shotgun (WGS) entry which is preliminary data.</text>
</comment>
<dbReference type="InterPro" id="IPR027356">
    <property type="entry name" value="NPH3_dom"/>
</dbReference>
<dbReference type="SMART" id="SM00579">
    <property type="entry name" value="FBD"/>
    <property type="match status" value="3"/>
</dbReference>
<dbReference type="CDD" id="cd22160">
    <property type="entry name" value="F-box_AtFBL13-like"/>
    <property type="match status" value="3"/>
</dbReference>
<feature type="domain" description="FBD" evidence="3">
    <location>
        <begin position="1033"/>
        <end position="1103"/>
    </location>
</feature>
<dbReference type="Pfam" id="PF07723">
    <property type="entry name" value="LRR_2"/>
    <property type="match status" value="1"/>
</dbReference>
<evidence type="ECO:0008006" key="6">
    <source>
        <dbReference type="Google" id="ProtNLM"/>
    </source>
</evidence>
<feature type="compositionally biased region" description="Polar residues" evidence="1">
    <location>
        <begin position="1141"/>
        <end position="1150"/>
    </location>
</feature>
<proteinExistence type="predicted"/>
<dbReference type="SUPFAM" id="SSF52047">
    <property type="entry name" value="RNI-like"/>
    <property type="match status" value="4"/>
</dbReference>
<feature type="domain" description="F-box" evidence="2">
    <location>
        <begin position="389"/>
        <end position="429"/>
    </location>
</feature>
<feature type="domain" description="F-box" evidence="2">
    <location>
        <begin position="695"/>
        <end position="734"/>
    </location>
</feature>
<dbReference type="Pfam" id="PF03000">
    <property type="entry name" value="NPH3"/>
    <property type="match status" value="1"/>
</dbReference>
<evidence type="ECO:0000259" key="2">
    <source>
        <dbReference type="SMART" id="SM00256"/>
    </source>
</evidence>
<dbReference type="PANTHER" id="PTHR31900">
    <property type="entry name" value="F-BOX/RNI SUPERFAMILY PROTEIN-RELATED"/>
    <property type="match status" value="1"/>
</dbReference>
<dbReference type="InterPro" id="IPR055411">
    <property type="entry name" value="LRR_FXL15/At3g58940/PEG3-like"/>
</dbReference>
<dbReference type="InterPro" id="IPR013101">
    <property type="entry name" value="LRR_PRU1-like"/>
</dbReference>
<organism evidence="4 5">
    <name type="scientific">Brassica napus</name>
    <name type="common">Rape</name>
    <dbReference type="NCBI Taxonomy" id="3708"/>
    <lineage>
        <taxon>Eukaryota</taxon>
        <taxon>Viridiplantae</taxon>
        <taxon>Streptophyta</taxon>
        <taxon>Embryophyta</taxon>
        <taxon>Tracheophyta</taxon>
        <taxon>Spermatophyta</taxon>
        <taxon>Magnoliopsida</taxon>
        <taxon>eudicotyledons</taxon>
        <taxon>Gunneridae</taxon>
        <taxon>Pentapetalae</taxon>
        <taxon>rosids</taxon>
        <taxon>malvids</taxon>
        <taxon>Brassicales</taxon>
        <taxon>Brassicaceae</taxon>
        <taxon>Brassiceae</taxon>
        <taxon>Brassica</taxon>
    </lineage>
</organism>
<dbReference type="Pfam" id="PF24758">
    <property type="entry name" value="LRR_At5g56370"/>
    <property type="match status" value="3"/>
</dbReference>
<dbReference type="Proteomes" id="UP000824890">
    <property type="component" value="Unassembled WGS sequence"/>
</dbReference>